<accession>A0A6S6S9E6</accession>
<dbReference type="GO" id="GO:0003677">
    <property type="term" value="F:DNA binding"/>
    <property type="evidence" value="ECO:0007669"/>
    <property type="project" value="UniProtKB-KW"/>
</dbReference>
<keyword evidence="4" id="KW-0804">Transcription</keyword>
<comment type="similarity">
    <text evidence="1">Belongs to the SorC transcriptional regulatory family.</text>
</comment>
<dbReference type="InterPro" id="IPR051054">
    <property type="entry name" value="SorC_transcr_regulators"/>
</dbReference>
<dbReference type="Gene3D" id="1.10.10.10">
    <property type="entry name" value="Winged helix-like DNA-binding domain superfamily/Winged helix DNA-binding domain"/>
    <property type="match status" value="1"/>
</dbReference>
<proteinExistence type="inferred from homology"/>
<evidence type="ECO:0000259" key="5">
    <source>
        <dbReference type="Pfam" id="PF04198"/>
    </source>
</evidence>
<name>A0A6S6S9E6_9GAMM</name>
<dbReference type="PANTHER" id="PTHR34294:SF1">
    <property type="entry name" value="TRANSCRIPTIONAL REGULATOR LSRR"/>
    <property type="match status" value="1"/>
</dbReference>
<keyword evidence="2" id="KW-0805">Transcription regulation</keyword>
<gene>
    <name evidence="6" type="ORF">HELGO_WM12185</name>
</gene>
<dbReference type="EMBL" id="CACVAY010000030">
    <property type="protein sequence ID" value="CAA6806503.1"/>
    <property type="molecule type" value="Genomic_DNA"/>
</dbReference>
<dbReference type="SUPFAM" id="SSF100950">
    <property type="entry name" value="NagB/RpiA/CoA transferase-like"/>
    <property type="match status" value="1"/>
</dbReference>
<dbReference type="InterPro" id="IPR007324">
    <property type="entry name" value="Sugar-bd_dom_put"/>
</dbReference>
<evidence type="ECO:0000256" key="2">
    <source>
        <dbReference type="ARBA" id="ARBA00023015"/>
    </source>
</evidence>
<keyword evidence="3" id="KW-0238">DNA-binding</keyword>
<dbReference type="InterPro" id="IPR036388">
    <property type="entry name" value="WH-like_DNA-bd_sf"/>
</dbReference>
<dbReference type="GO" id="GO:0030246">
    <property type="term" value="F:carbohydrate binding"/>
    <property type="evidence" value="ECO:0007669"/>
    <property type="project" value="InterPro"/>
</dbReference>
<evidence type="ECO:0000256" key="4">
    <source>
        <dbReference type="ARBA" id="ARBA00023163"/>
    </source>
</evidence>
<dbReference type="InterPro" id="IPR037171">
    <property type="entry name" value="NagB/RpiA_transferase-like"/>
</dbReference>
<dbReference type="Gene3D" id="3.40.50.1360">
    <property type="match status" value="1"/>
</dbReference>
<evidence type="ECO:0000313" key="6">
    <source>
        <dbReference type="EMBL" id="CAA6806503.1"/>
    </source>
</evidence>
<protein>
    <submittedName>
        <fullName evidence="6">Transcriptional regulator of mannitol utilization, DeoR family protein</fullName>
    </submittedName>
</protein>
<sequence length="317" mass="34323">MAKRDEKKRMRLDDAARAAWLYYVARNSQDEIAKKMCISRQSVQRLISLAMQENLIKFRLDHPVASCMELAQQIKDQYGLSFCKVTLSDPTSEDPALGIAEVAATRMERYFKTESSIVMALGTGREIREAVKKLPPMNCPQHKVVSLVGTLAPDGSASFNDVIMRIGDIIKAPHHPMAVPVVATSSKERDIICAQKPIQSNIELAQSADIAFIGIGEINDSPPLLTDGFITQKELNGLISAGAVGEIVGWAFDKDGVLIDGLTNSRVASVPLSQPPSYPVIGVARGNNKLQAIRGALAGQWISGLITDEATAKALIT</sequence>
<dbReference type="AlphaFoldDB" id="A0A6S6S9E6"/>
<feature type="domain" description="Sugar-binding" evidence="5">
    <location>
        <begin position="63"/>
        <end position="316"/>
    </location>
</feature>
<evidence type="ECO:0000256" key="3">
    <source>
        <dbReference type="ARBA" id="ARBA00023125"/>
    </source>
</evidence>
<dbReference type="Pfam" id="PF04198">
    <property type="entry name" value="Sugar-bind"/>
    <property type="match status" value="1"/>
</dbReference>
<dbReference type="PANTHER" id="PTHR34294">
    <property type="entry name" value="TRANSCRIPTIONAL REGULATOR-RELATED"/>
    <property type="match status" value="1"/>
</dbReference>
<organism evidence="6">
    <name type="scientific">uncultured Thiotrichaceae bacterium</name>
    <dbReference type="NCBI Taxonomy" id="298394"/>
    <lineage>
        <taxon>Bacteria</taxon>
        <taxon>Pseudomonadati</taxon>
        <taxon>Pseudomonadota</taxon>
        <taxon>Gammaproteobacteria</taxon>
        <taxon>Thiotrichales</taxon>
        <taxon>Thiotrichaceae</taxon>
        <taxon>environmental samples</taxon>
    </lineage>
</organism>
<evidence type="ECO:0000256" key="1">
    <source>
        <dbReference type="ARBA" id="ARBA00010466"/>
    </source>
</evidence>
<reference evidence="6" key="1">
    <citation type="submission" date="2020-01" db="EMBL/GenBank/DDBJ databases">
        <authorList>
            <person name="Meier V. D."/>
            <person name="Meier V D."/>
        </authorList>
    </citation>
    <scope>NUCLEOTIDE SEQUENCE</scope>
    <source>
        <strain evidence="6">HLG_WM_MAG_07</strain>
    </source>
</reference>